<organism evidence="1 2">
    <name type="scientific">Dallia pectoralis</name>
    <name type="common">Alaska blackfish</name>
    <dbReference type="NCBI Taxonomy" id="75939"/>
    <lineage>
        <taxon>Eukaryota</taxon>
        <taxon>Metazoa</taxon>
        <taxon>Chordata</taxon>
        <taxon>Craniata</taxon>
        <taxon>Vertebrata</taxon>
        <taxon>Euteleostomi</taxon>
        <taxon>Actinopterygii</taxon>
        <taxon>Neopterygii</taxon>
        <taxon>Teleostei</taxon>
        <taxon>Protacanthopterygii</taxon>
        <taxon>Esociformes</taxon>
        <taxon>Umbridae</taxon>
        <taxon>Dallia</taxon>
    </lineage>
</organism>
<gene>
    <name evidence="1" type="ORF">DPEC_G00082140</name>
</gene>
<protein>
    <submittedName>
        <fullName evidence="1">Uncharacterized protein</fullName>
    </submittedName>
</protein>
<comment type="caution">
    <text evidence="1">The sequence shown here is derived from an EMBL/GenBank/DDBJ whole genome shotgun (WGS) entry which is preliminary data.</text>
</comment>
<reference evidence="1" key="1">
    <citation type="submission" date="2021-05" db="EMBL/GenBank/DDBJ databases">
        <authorList>
            <person name="Pan Q."/>
            <person name="Jouanno E."/>
            <person name="Zahm M."/>
            <person name="Klopp C."/>
            <person name="Cabau C."/>
            <person name="Louis A."/>
            <person name="Berthelot C."/>
            <person name="Parey E."/>
            <person name="Roest Crollius H."/>
            <person name="Montfort J."/>
            <person name="Robinson-Rechavi M."/>
            <person name="Bouchez O."/>
            <person name="Lampietro C."/>
            <person name="Lopez Roques C."/>
            <person name="Donnadieu C."/>
            <person name="Postlethwait J."/>
            <person name="Bobe J."/>
            <person name="Dillon D."/>
            <person name="Chandos A."/>
            <person name="von Hippel F."/>
            <person name="Guiguen Y."/>
        </authorList>
    </citation>
    <scope>NUCLEOTIDE SEQUENCE</scope>
    <source>
        <strain evidence="1">YG-Jan2019</strain>
    </source>
</reference>
<accession>A0ACC2GZ96</accession>
<name>A0ACC2GZ96_DALPE</name>
<dbReference type="Proteomes" id="UP001157502">
    <property type="component" value="Chromosome 7"/>
</dbReference>
<evidence type="ECO:0000313" key="2">
    <source>
        <dbReference type="Proteomes" id="UP001157502"/>
    </source>
</evidence>
<proteinExistence type="predicted"/>
<dbReference type="EMBL" id="CM055734">
    <property type="protein sequence ID" value="KAJ8008796.1"/>
    <property type="molecule type" value="Genomic_DNA"/>
</dbReference>
<evidence type="ECO:0000313" key="1">
    <source>
        <dbReference type="EMBL" id="KAJ8008796.1"/>
    </source>
</evidence>
<keyword evidence="2" id="KW-1185">Reference proteome</keyword>
<sequence length="141" mass="15743">MKQCAVENVARGTINKGSSVNTSARCKASCRGVRTQEVRRMSCSLEPRHTAQPVSAGDTLYCSPEILEPGQGRGRIDLNMCYAYQSILTNLMHTQTTSSFTTFRQHQVHQIVASMQFETQTQAALMKVCRSSVWNAEQLLR</sequence>